<reference evidence="2 3" key="1">
    <citation type="submission" date="2023-12" db="EMBL/GenBank/DDBJ databases">
        <title>Amycolatopsis sp. V23-08.</title>
        <authorList>
            <person name="Somphong A."/>
        </authorList>
    </citation>
    <scope>NUCLEOTIDE SEQUENCE [LARGE SCALE GENOMIC DNA]</scope>
    <source>
        <strain evidence="2 3">V23-08</strain>
    </source>
</reference>
<feature type="compositionally biased region" description="Gly residues" evidence="1">
    <location>
        <begin position="443"/>
        <end position="469"/>
    </location>
</feature>
<feature type="compositionally biased region" description="Polar residues" evidence="1">
    <location>
        <begin position="1"/>
        <end position="10"/>
    </location>
</feature>
<dbReference type="EMBL" id="JAYFSI010000004">
    <property type="protein sequence ID" value="MEA5361607.1"/>
    <property type="molecule type" value="Genomic_DNA"/>
</dbReference>
<evidence type="ECO:0000313" key="2">
    <source>
        <dbReference type="EMBL" id="MEA5361607.1"/>
    </source>
</evidence>
<feature type="region of interest" description="Disordered" evidence="1">
    <location>
        <begin position="254"/>
        <end position="373"/>
    </location>
</feature>
<feature type="compositionally biased region" description="Gly residues" evidence="1">
    <location>
        <begin position="400"/>
        <end position="420"/>
    </location>
</feature>
<evidence type="ECO:0008006" key="4">
    <source>
        <dbReference type="Google" id="ProtNLM"/>
    </source>
</evidence>
<gene>
    <name evidence="2" type="ORF">VA596_18835</name>
</gene>
<feature type="region of interest" description="Disordered" evidence="1">
    <location>
        <begin position="1"/>
        <end position="34"/>
    </location>
</feature>
<protein>
    <recommendedName>
        <fullName evidence="4">PPE domain-containing protein</fullName>
    </recommendedName>
</protein>
<feature type="region of interest" description="Disordered" evidence="1">
    <location>
        <begin position="209"/>
        <end position="235"/>
    </location>
</feature>
<sequence>MSARQGSQPKTPDKSPQEVQDMAPAERDAYLQQKAAEGVDPGSWLFGPVQQWIAQAQAKNQSQEMGDKNVAAATKGRDVEYVSGLNAPNADYKGSDHAQLKAYLDSNLNVDQVSDVSTAYHEVHKVFEKFGTSMNTAVNASKGTWEGSAATNAQSYFTSLGKWSDANGQNAKLASETIYDQGQAAATAKNAMPAPIPFSWTDEMKNWATSNPFSLPDNVDKSIQKQKDSQAAHDEAAGVMSTYDKNLYEAASKQPAFAPPPSFSTGGGSGDPNGPGDRNGINTPSGVDMPGASSVNTPGGSHSSSSSNTGSNFTSGNIPGTNVTPHISGPGSTTGAGLLPAGTTTPSGFQPGGVPSGATSNPNNSAMGGMPMSPMPMGGGMGGGFGGDEAYNSKIGGGAGGGGRGGSGFGPGGSGAGSATGAGAASGAARPGGIGAAEAAAGRGMGGLGAGSGAAGRGGMGSGGGLGRGQKGEGDEDTEHSRPTYLVEGDPDEVFGTDMRTAPPVIGE</sequence>
<feature type="compositionally biased region" description="Polar residues" evidence="1">
    <location>
        <begin position="357"/>
        <end position="366"/>
    </location>
</feature>
<feature type="compositionally biased region" description="Basic and acidic residues" evidence="1">
    <location>
        <begin position="218"/>
        <end position="235"/>
    </location>
</feature>
<organism evidence="2 3">
    <name type="scientific">Amycolatopsis heterodermiae</name>
    <dbReference type="NCBI Taxonomy" id="3110235"/>
    <lineage>
        <taxon>Bacteria</taxon>
        <taxon>Bacillati</taxon>
        <taxon>Actinomycetota</taxon>
        <taxon>Actinomycetes</taxon>
        <taxon>Pseudonocardiales</taxon>
        <taxon>Pseudonocardiaceae</taxon>
        <taxon>Amycolatopsis</taxon>
    </lineage>
</organism>
<comment type="caution">
    <text evidence="2">The sequence shown here is derived from an EMBL/GenBank/DDBJ whole genome shotgun (WGS) entry which is preliminary data.</text>
</comment>
<feature type="compositionally biased region" description="Low complexity" evidence="1">
    <location>
        <begin position="293"/>
        <end position="317"/>
    </location>
</feature>
<name>A0ABU5R5U3_9PSEU</name>
<keyword evidence="3" id="KW-1185">Reference proteome</keyword>
<evidence type="ECO:0000313" key="3">
    <source>
        <dbReference type="Proteomes" id="UP001304298"/>
    </source>
</evidence>
<dbReference type="Proteomes" id="UP001304298">
    <property type="component" value="Unassembled WGS sequence"/>
</dbReference>
<dbReference type="RefSeq" id="WP_323328907.1">
    <property type="nucleotide sequence ID" value="NZ_JAYFSI010000004.1"/>
</dbReference>
<dbReference type="InterPro" id="IPR038332">
    <property type="entry name" value="PPE_sf"/>
</dbReference>
<proteinExistence type="predicted"/>
<feature type="compositionally biased region" description="Low complexity" evidence="1">
    <location>
        <begin position="333"/>
        <end position="346"/>
    </location>
</feature>
<evidence type="ECO:0000256" key="1">
    <source>
        <dbReference type="SAM" id="MobiDB-lite"/>
    </source>
</evidence>
<accession>A0ABU5R5U3</accession>
<feature type="region of interest" description="Disordered" evidence="1">
    <location>
        <begin position="400"/>
        <end position="508"/>
    </location>
</feature>
<dbReference type="Gene3D" id="1.20.1260.20">
    <property type="entry name" value="PPE superfamily"/>
    <property type="match status" value="1"/>
</dbReference>